<protein>
    <submittedName>
        <fullName evidence="1">Uncharacterized protein</fullName>
    </submittedName>
</protein>
<keyword evidence="2" id="KW-1185">Reference proteome</keyword>
<accession>A0ABN1EUK4</accession>
<proteinExistence type="predicted"/>
<evidence type="ECO:0000313" key="1">
    <source>
        <dbReference type="EMBL" id="GAA0574855.1"/>
    </source>
</evidence>
<name>A0ABN1EUK4_9ACTN</name>
<dbReference type="Proteomes" id="UP001501576">
    <property type="component" value="Unassembled WGS sequence"/>
</dbReference>
<gene>
    <name evidence="1" type="ORF">GCM10010390_92290</name>
</gene>
<sequence>MPVYLVRNGDLTQELEAPTIDDAVTRAAAGRAHLAWPPTAATASAELDQLARALEDRGVTMERHDTGLVLCDPSDTAGIHVRTTRRAPHALYVITATGVIPLTHAAGVLAYLQPAIEAAARGCDGCHAEPGEPCLPNCLPDPFTA</sequence>
<dbReference type="RefSeq" id="WP_346161753.1">
    <property type="nucleotide sequence ID" value="NZ_BAAABZ010000099.1"/>
</dbReference>
<comment type="caution">
    <text evidence="1">The sequence shown here is derived from an EMBL/GenBank/DDBJ whole genome shotgun (WGS) entry which is preliminary data.</text>
</comment>
<reference evidence="1 2" key="1">
    <citation type="journal article" date="2019" name="Int. J. Syst. Evol. Microbiol.">
        <title>The Global Catalogue of Microorganisms (GCM) 10K type strain sequencing project: providing services to taxonomists for standard genome sequencing and annotation.</title>
        <authorList>
            <consortium name="The Broad Institute Genomics Platform"/>
            <consortium name="The Broad Institute Genome Sequencing Center for Infectious Disease"/>
            <person name="Wu L."/>
            <person name="Ma J."/>
        </authorList>
    </citation>
    <scope>NUCLEOTIDE SEQUENCE [LARGE SCALE GENOMIC DNA]</scope>
    <source>
        <strain evidence="1 2">JCM 5052</strain>
    </source>
</reference>
<evidence type="ECO:0000313" key="2">
    <source>
        <dbReference type="Proteomes" id="UP001501576"/>
    </source>
</evidence>
<organism evidence="1 2">
    <name type="scientific">Streptomyces mordarskii</name>
    <dbReference type="NCBI Taxonomy" id="1226758"/>
    <lineage>
        <taxon>Bacteria</taxon>
        <taxon>Bacillati</taxon>
        <taxon>Actinomycetota</taxon>
        <taxon>Actinomycetes</taxon>
        <taxon>Kitasatosporales</taxon>
        <taxon>Streptomycetaceae</taxon>
        <taxon>Streptomyces</taxon>
    </lineage>
</organism>
<dbReference type="EMBL" id="BAAABZ010000099">
    <property type="protein sequence ID" value="GAA0574855.1"/>
    <property type="molecule type" value="Genomic_DNA"/>
</dbReference>